<dbReference type="InterPro" id="IPR029045">
    <property type="entry name" value="ClpP/crotonase-like_dom_sf"/>
</dbReference>
<dbReference type="PRINTS" id="PR01070">
    <property type="entry name" value="ACCCTRFRASEB"/>
</dbReference>
<comment type="caution">
    <text evidence="3">The sequence shown here is derived from an EMBL/GenBank/DDBJ whole genome shotgun (WGS) entry which is preliminary data.</text>
</comment>
<dbReference type="EMBL" id="DOEK01000008">
    <property type="protein sequence ID" value="HBP28709.1"/>
    <property type="molecule type" value="Genomic_DNA"/>
</dbReference>
<dbReference type="GO" id="GO:0006633">
    <property type="term" value="P:fatty acid biosynthetic process"/>
    <property type="evidence" value="ECO:0007669"/>
    <property type="project" value="InterPro"/>
</dbReference>
<dbReference type="InterPro" id="IPR034733">
    <property type="entry name" value="AcCoA_carboxyl_beta"/>
</dbReference>
<feature type="domain" description="CoA carboxyltransferase N-terminal" evidence="2">
    <location>
        <begin position="1"/>
        <end position="247"/>
    </location>
</feature>
<dbReference type="Proteomes" id="UP000264036">
    <property type="component" value="Unassembled WGS sequence"/>
</dbReference>
<evidence type="ECO:0000313" key="3">
    <source>
        <dbReference type="EMBL" id="HBP28709.1"/>
    </source>
</evidence>
<gene>
    <name evidence="3" type="ORF">DD666_04770</name>
</gene>
<protein>
    <submittedName>
        <fullName evidence="3">Biotin-independent malonate decarboxylase subunit beta</fullName>
    </submittedName>
</protein>
<sequence>MTTENRSALSLRHSYFEATARQRISWILDEGSFRELMPPTESSPSTHLAALDIPGAFDDGVVIGQGALDEKPVFIISQEGQFMGGSVGEIHGAKIVGLLRRAIRDKPAAVLFLVDSGGVRLHEANAGLIAISEIMRAILDTRAAGIPVVALVGGSCGAFGGMGIVTCLCSAIVMSEEGRLALSGPEVIETVAGVEEFDSRDRALVWRVTGGKHRYLMNDCAALVEDDPFAFRDAARQLLADNPFTPPDLATQKQQQSRLLARLENFKGMRDGLQVWQALGIEAPANIPMMNCADLTRLHKELYT</sequence>
<dbReference type="InterPro" id="IPR000438">
    <property type="entry name" value="Acetyl_CoA_COase_Trfase_b_su"/>
</dbReference>
<organism evidence="3 4">
    <name type="scientific">Advenella kashmirensis</name>
    <dbReference type="NCBI Taxonomy" id="310575"/>
    <lineage>
        <taxon>Bacteria</taxon>
        <taxon>Pseudomonadati</taxon>
        <taxon>Pseudomonadota</taxon>
        <taxon>Betaproteobacteria</taxon>
        <taxon>Burkholderiales</taxon>
        <taxon>Alcaligenaceae</taxon>
    </lineage>
</organism>
<dbReference type="SUPFAM" id="SSF52096">
    <property type="entry name" value="ClpP/crotonase"/>
    <property type="match status" value="1"/>
</dbReference>
<accession>A0A356LD07</accession>
<dbReference type="InterPro" id="IPR011762">
    <property type="entry name" value="COA_CT_N"/>
</dbReference>
<dbReference type="PANTHER" id="PTHR42995:SF1">
    <property type="entry name" value="MALONATE DECARBOXYLASE BETA SUBUNIT"/>
    <property type="match status" value="1"/>
</dbReference>
<dbReference type="GO" id="GO:0005975">
    <property type="term" value="P:carbohydrate metabolic process"/>
    <property type="evidence" value="ECO:0007669"/>
    <property type="project" value="InterPro"/>
</dbReference>
<proteinExistence type="predicted"/>
<evidence type="ECO:0000313" key="4">
    <source>
        <dbReference type="Proteomes" id="UP000264036"/>
    </source>
</evidence>
<dbReference type="GO" id="GO:0003989">
    <property type="term" value="F:acetyl-CoA carboxylase activity"/>
    <property type="evidence" value="ECO:0007669"/>
    <property type="project" value="InterPro"/>
</dbReference>
<dbReference type="Pfam" id="PF01039">
    <property type="entry name" value="Carboxyl_trans"/>
    <property type="match status" value="1"/>
</dbReference>
<evidence type="ECO:0000256" key="1">
    <source>
        <dbReference type="ARBA" id="ARBA00022679"/>
    </source>
</evidence>
<dbReference type="Gene3D" id="3.90.226.10">
    <property type="entry name" value="2-enoyl-CoA Hydratase, Chain A, domain 1"/>
    <property type="match status" value="1"/>
</dbReference>
<dbReference type="GO" id="GO:2001295">
    <property type="term" value="P:malonyl-CoA biosynthetic process"/>
    <property type="evidence" value="ECO:0007669"/>
    <property type="project" value="TreeGrafter"/>
</dbReference>
<name>A0A356LD07_9BURK</name>
<dbReference type="PANTHER" id="PTHR42995">
    <property type="entry name" value="ACETYL-COENZYME A CARBOXYLASE CARBOXYL TRANSFERASE SUBUNIT BETA, CHLOROPLASTIC"/>
    <property type="match status" value="1"/>
</dbReference>
<dbReference type="GO" id="GO:0016740">
    <property type="term" value="F:transferase activity"/>
    <property type="evidence" value="ECO:0007669"/>
    <property type="project" value="UniProtKB-KW"/>
</dbReference>
<reference evidence="3 4" key="1">
    <citation type="journal article" date="2018" name="Nat. Biotechnol.">
        <title>A standardized bacterial taxonomy based on genome phylogeny substantially revises the tree of life.</title>
        <authorList>
            <person name="Parks D.H."/>
            <person name="Chuvochina M."/>
            <person name="Waite D.W."/>
            <person name="Rinke C."/>
            <person name="Skarshewski A."/>
            <person name="Chaumeil P.A."/>
            <person name="Hugenholtz P."/>
        </authorList>
    </citation>
    <scope>NUCLEOTIDE SEQUENCE [LARGE SCALE GENOMIC DNA]</scope>
    <source>
        <strain evidence="3">UBA10707</strain>
    </source>
</reference>
<keyword evidence="1" id="KW-0808">Transferase</keyword>
<evidence type="ECO:0000259" key="2">
    <source>
        <dbReference type="PROSITE" id="PS50980"/>
    </source>
</evidence>
<dbReference type="InterPro" id="IPR017556">
    <property type="entry name" value="Malonate_beta"/>
</dbReference>
<dbReference type="PROSITE" id="PS50980">
    <property type="entry name" value="COA_CT_NTER"/>
    <property type="match status" value="1"/>
</dbReference>
<dbReference type="NCBIfam" id="NF005530">
    <property type="entry name" value="PRK07189.1"/>
    <property type="match status" value="1"/>
</dbReference>
<dbReference type="GO" id="GO:0016831">
    <property type="term" value="F:carboxy-lyase activity"/>
    <property type="evidence" value="ECO:0007669"/>
    <property type="project" value="InterPro"/>
</dbReference>
<dbReference type="NCBIfam" id="TIGR03133">
    <property type="entry name" value="malonate_beta"/>
    <property type="match status" value="1"/>
</dbReference>
<dbReference type="AlphaFoldDB" id="A0A356LD07"/>
<dbReference type="GO" id="GO:0009317">
    <property type="term" value="C:acetyl-CoA carboxylase complex"/>
    <property type="evidence" value="ECO:0007669"/>
    <property type="project" value="InterPro"/>
</dbReference>